<name>A0A2P5DJ93_PARAD</name>
<protein>
    <recommendedName>
        <fullName evidence="4">Retrotransposon gag domain-containing protein</fullName>
    </recommendedName>
</protein>
<feature type="region of interest" description="Disordered" evidence="1">
    <location>
        <begin position="1"/>
        <end position="24"/>
    </location>
</feature>
<gene>
    <name evidence="2" type="ORF">PanWU01x14_058290</name>
</gene>
<dbReference type="Proteomes" id="UP000237105">
    <property type="component" value="Unassembled WGS sequence"/>
</dbReference>
<reference evidence="3" key="1">
    <citation type="submission" date="2016-06" db="EMBL/GenBank/DDBJ databases">
        <title>Parallel loss of symbiosis genes in relatives of nitrogen-fixing non-legume Parasponia.</title>
        <authorList>
            <person name="Van Velzen R."/>
            <person name="Holmer R."/>
            <person name="Bu F."/>
            <person name="Rutten L."/>
            <person name="Van Zeijl A."/>
            <person name="Liu W."/>
            <person name="Santuari L."/>
            <person name="Cao Q."/>
            <person name="Sharma T."/>
            <person name="Shen D."/>
            <person name="Roswanjaya Y."/>
            <person name="Wardhani T."/>
            <person name="Kalhor M.S."/>
            <person name="Jansen J."/>
            <person name="Van den Hoogen J."/>
            <person name="Gungor B."/>
            <person name="Hartog M."/>
            <person name="Hontelez J."/>
            <person name="Verver J."/>
            <person name="Yang W.-C."/>
            <person name="Schijlen E."/>
            <person name="Repin R."/>
            <person name="Schilthuizen M."/>
            <person name="Schranz E."/>
            <person name="Heidstra R."/>
            <person name="Miyata K."/>
            <person name="Fedorova E."/>
            <person name="Kohlen W."/>
            <person name="Bisseling T."/>
            <person name="Smit S."/>
            <person name="Geurts R."/>
        </authorList>
    </citation>
    <scope>NUCLEOTIDE SEQUENCE [LARGE SCALE GENOMIC DNA]</scope>
    <source>
        <strain evidence="3">cv. WU1-14</strain>
    </source>
</reference>
<evidence type="ECO:0000313" key="3">
    <source>
        <dbReference type="Proteomes" id="UP000237105"/>
    </source>
</evidence>
<keyword evidence="3" id="KW-1185">Reference proteome</keyword>
<comment type="caution">
    <text evidence="2">The sequence shown here is derived from an EMBL/GenBank/DDBJ whole genome shotgun (WGS) entry which is preliminary data.</text>
</comment>
<evidence type="ECO:0000313" key="2">
    <source>
        <dbReference type="EMBL" id="PON73325.1"/>
    </source>
</evidence>
<dbReference type="EMBL" id="JXTB01000034">
    <property type="protein sequence ID" value="PON73325.1"/>
    <property type="molecule type" value="Genomic_DNA"/>
</dbReference>
<dbReference type="AlphaFoldDB" id="A0A2P5DJ93"/>
<dbReference type="OrthoDB" id="1936908at2759"/>
<accession>A0A2P5DJ93</accession>
<organism evidence="2 3">
    <name type="scientific">Parasponia andersonii</name>
    <name type="common">Sponia andersonii</name>
    <dbReference type="NCBI Taxonomy" id="3476"/>
    <lineage>
        <taxon>Eukaryota</taxon>
        <taxon>Viridiplantae</taxon>
        <taxon>Streptophyta</taxon>
        <taxon>Embryophyta</taxon>
        <taxon>Tracheophyta</taxon>
        <taxon>Spermatophyta</taxon>
        <taxon>Magnoliopsida</taxon>
        <taxon>eudicotyledons</taxon>
        <taxon>Gunneridae</taxon>
        <taxon>Pentapetalae</taxon>
        <taxon>rosids</taxon>
        <taxon>fabids</taxon>
        <taxon>Rosales</taxon>
        <taxon>Cannabaceae</taxon>
        <taxon>Parasponia</taxon>
    </lineage>
</organism>
<evidence type="ECO:0008006" key="4">
    <source>
        <dbReference type="Google" id="ProtNLM"/>
    </source>
</evidence>
<feature type="non-terminal residue" evidence="2">
    <location>
        <position position="114"/>
    </location>
</feature>
<proteinExistence type="predicted"/>
<sequence length="114" mass="13601">MRQENQHIPPAPPPQQRQDVSESARERLRKFQAPTFDGRVDRIQTEQQIRTVECILAYAKVLDADKVPCARFMLKHHAEYWWDTMSTIHDVTVMTWEQFRELFYGKYFADAMRA</sequence>
<evidence type="ECO:0000256" key="1">
    <source>
        <dbReference type="SAM" id="MobiDB-lite"/>
    </source>
</evidence>